<reference evidence="3" key="1">
    <citation type="submission" date="2019-06" db="EMBL/GenBank/DDBJ databases">
        <authorList>
            <person name="Broberg M."/>
        </authorList>
    </citation>
    <scope>NUCLEOTIDE SEQUENCE [LARGE SCALE GENOMIC DNA]</scope>
</reference>
<keyword evidence="3" id="KW-1185">Reference proteome</keyword>
<evidence type="ECO:0000256" key="1">
    <source>
        <dbReference type="SAM" id="SignalP"/>
    </source>
</evidence>
<dbReference type="AlphaFoldDB" id="A0A9N9ZD42"/>
<evidence type="ECO:0000313" key="3">
    <source>
        <dbReference type="Proteomes" id="UP000775872"/>
    </source>
</evidence>
<evidence type="ECO:0000313" key="2">
    <source>
        <dbReference type="EMBL" id="CAH0054062.1"/>
    </source>
</evidence>
<sequence length="93" mass="10069">MVAIKIVSMTMLAFTTAFAAAQPVADAEKIQVSEPRNVEDGGIDPRAITTCTSSEKSKCTKKGLTCYKVDGSAKRSKDIWGRNLSRRGPEFTV</sequence>
<dbReference type="Proteomes" id="UP000775872">
    <property type="component" value="Unassembled WGS sequence"/>
</dbReference>
<feature type="signal peptide" evidence="1">
    <location>
        <begin position="1"/>
        <end position="21"/>
    </location>
</feature>
<gene>
    <name evidence="2" type="ORF">CSOL1703_00015254</name>
</gene>
<accession>A0A9N9ZD42</accession>
<name>A0A9N9ZD42_9HYPO</name>
<reference evidence="2 3" key="2">
    <citation type="submission" date="2021-10" db="EMBL/GenBank/DDBJ databases">
        <authorList>
            <person name="Piombo E."/>
        </authorList>
    </citation>
    <scope>NUCLEOTIDE SEQUENCE [LARGE SCALE GENOMIC DNA]</scope>
</reference>
<dbReference type="EMBL" id="CABFOC020000046">
    <property type="protein sequence ID" value="CAH0054062.1"/>
    <property type="molecule type" value="Genomic_DNA"/>
</dbReference>
<keyword evidence="1" id="KW-0732">Signal</keyword>
<proteinExistence type="predicted"/>
<organism evidence="2 3">
    <name type="scientific">Clonostachys solani</name>
    <dbReference type="NCBI Taxonomy" id="160281"/>
    <lineage>
        <taxon>Eukaryota</taxon>
        <taxon>Fungi</taxon>
        <taxon>Dikarya</taxon>
        <taxon>Ascomycota</taxon>
        <taxon>Pezizomycotina</taxon>
        <taxon>Sordariomycetes</taxon>
        <taxon>Hypocreomycetidae</taxon>
        <taxon>Hypocreales</taxon>
        <taxon>Bionectriaceae</taxon>
        <taxon>Clonostachys</taxon>
    </lineage>
</organism>
<feature type="chain" id="PRO_5040420696" evidence="1">
    <location>
        <begin position="22"/>
        <end position="93"/>
    </location>
</feature>
<protein>
    <submittedName>
        <fullName evidence="2">Uncharacterized protein</fullName>
    </submittedName>
</protein>
<dbReference type="OrthoDB" id="10401163at2759"/>
<comment type="caution">
    <text evidence="2">The sequence shown here is derived from an EMBL/GenBank/DDBJ whole genome shotgun (WGS) entry which is preliminary data.</text>
</comment>